<dbReference type="Pfam" id="PF01297">
    <property type="entry name" value="ZnuA"/>
    <property type="match status" value="1"/>
</dbReference>
<organism evidence="7 8">
    <name type="scientific">Lactobacillus amylolyticus DSM 11664</name>
    <dbReference type="NCBI Taxonomy" id="585524"/>
    <lineage>
        <taxon>Bacteria</taxon>
        <taxon>Bacillati</taxon>
        <taxon>Bacillota</taxon>
        <taxon>Bacilli</taxon>
        <taxon>Lactobacillales</taxon>
        <taxon>Lactobacillaceae</taxon>
        <taxon>Lactobacillus</taxon>
    </lineage>
</organism>
<dbReference type="OrthoDB" id="9810636at2"/>
<dbReference type="EMBL" id="ADNY01000013">
    <property type="protein sequence ID" value="EFG56043.1"/>
    <property type="molecule type" value="Genomic_DNA"/>
</dbReference>
<keyword evidence="3" id="KW-0479">Metal-binding</keyword>
<evidence type="ECO:0000256" key="3">
    <source>
        <dbReference type="ARBA" id="ARBA00022723"/>
    </source>
</evidence>
<dbReference type="RefSeq" id="WP_006351659.1">
    <property type="nucleotide sequence ID" value="NZ_ADNY01000013.1"/>
</dbReference>
<dbReference type="Proteomes" id="UP000004069">
    <property type="component" value="Unassembled WGS sequence"/>
</dbReference>
<evidence type="ECO:0000256" key="5">
    <source>
        <dbReference type="RuleBase" id="RU003512"/>
    </source>
</evidence>
<keyword evidence="2 5" id="KW-0813">Transport</keyword>
<keyword evidence="4 6" id="KW-0732">Signal</keyword>
<dbReference type="GO" id="GO:0030313">
    <property type="term" value="C:cell envelope"/>
    <property type="evidence" value="ECO:0007669"/>
    <property type="project" value="UniProtKB-SubCell"/>
</dbReference>
<dbReference type="PANTHER" id="PTHR42953:SF1">
    <property type="entry name" value="METAL-BINDING PROTEIN HI_0362-RELATED"/>
    <property type="match status" value="1"/>
</dbReference>
<feature type="chain" id="PRO_5039659110" evidence="6">
    <location>
        <begin position="21"/>
        <end position="292"/>
    </location>
</feature>
<dbReference type="InterPro" id="IPR050492">
    <property type="entry name" value="Bact_metal-bind_prot9"/>
</dbReference>
<dbReference type="Gene3D" id="3.40.50.1980">
    <property type="entry name" value="Nitrogenase molybdenum iron protein domain"/>
    <property type="match status" value="2"/>
</dbReference>
<comment type="similarity">
    <text evidence="5">Belongs to the bacterial solute-binding protein 9 family.</text>
</comment>
<dbReference type="eggNOG" id="COG0803">
    <property type="taxonomic scope" value="Bacteria"/>
</dbReference>
<comment type="subcellular location">
    <subcellularLocation>
        <location evidence="1">Cell envelope</location>
    </subcellularLocation>
</comment>
<accession>D4YSM8</accession>
<keyword evidence="8" id="KW-1185">Reference proteome</keyword>
<name>D4YSM8_9LACO</name>
<evidence type="ECO:0000313" key="8">
    <source>
        <dbReference type="Proteomes" id="UP000004069"/>
    </source>
</evidence>
<dbReference type="PROSITE" id="PS51257">
    <property type="entry name" value="PROKAR_LIPOPROTEIN"/>
    <property type="match status" value="1"/>
</dbReference>
<proteinExistence type="inferred from homology"/>
<evidence type="ECO:0000313" key="7">
    <source>
        <dbReference type="EMBL" id="EFG56043.1"/>
    </source>
</evidence>
<dbReference type="SUPFAM" id="SSF53807">
    <property type="entry name" value="Helical backbone' metal receptor"/>
    <property type="match status" value="1"/>
</dbReference>
<evidence type="ECO:0000256" key="1">
    <source>
        <dbReference type="ARBA" id="ARBA00004196"/>
    </source>
</evidence>
<sequence length="292" mass="33041">MKRRTDIFLALFLLLLTLTACQNKSQESTSKHKVNIVTSTNIYSDIAKQIIGKHGTVKSIISNGNTDPHDFEATVDSAKEVAESNILIANGLGYDDWMNNLAKSNNLKLTKVGEDLMHLKTGDNPHIWYDLAMPEKYVNYLVKRAGQIDPDHKSYFQARAKKYLAKINKIKALAKTINGAKEKQVYVSEPVFDYALNDCHFTIGDKDFEEAVENETDPSAKSVHQMQTEIKEKKISFFVNNTQASSSTVENFVKLCKQNGIPVLNVRETMPNGVHYSDWMMQNYKKLKEVAK</sequence>
<protein>
    <submittedName>
        <fullName evidence="7">ABC transporter, substrate-binding protein</fullName>
    </submittedName>
</protein>
<dbReference type="PANTHER" id="PTHR42953">
    <property type="entry name" value="HIGH-AFFINITY ZINC UPTAKE SYSTEM PROTEIN ZNUA-RELATED"/>
    <property type="match status" value="1"/>
</dbReference>
<dbReference type="GO" id="GO:0030001">
    <property type="term" value="P:metal ion transport"/>
    <property type="evidence" value="ECO:0007669"/>
    <property type="project" value="InterPro"/>
</dbReference>
<dbReference type="AlphaFoldDB" id="D4YSM8"/>
<dbReference type="GO" id="GO:0007155">
    <property type="term" value="P:cell adhesion"/>
    <property type="evidence" value="ECO:0007669"/>
    <property type="project" value="InterPro"/>
</dbReference>
<reference evidence="7 8" key="1">
    <citation type="submission" date="2010-04" db="EMBL/GenBank/DDBJ databases">
        <authorList>
            <person name="Muzny D."/>
            <person name="Qin X."/>
            <person name="Deng J."/>
            <person name="Jiang H."/>
            <person name="Liu Y."/>
            <person name="Qu J."/>
            <person name="Song X.-Z."/>
            <person name="Zhang L."/>
            <person name="Thornton R."/>
            <person name="Coyle M."/>
            <person name="Francisco L."/>
            <person name="Jackson L."/>
            <person name="Javaid M."/>
            <person name="Korchina V."/>
            <person name="Kovar C."/>
            <person name="Mata R."/>
            <person name="Mathew T."/>
            <person name="Ngo R."/>
            <person name="Nguyen L."/>
            <person name="Nguyen N."/>
            <person name="Okwuonu G."/>
            <person name="Ongeri F."/>
            <person name="Pham C."/>
            <person name="Simmons D."/>
            <person name="Wilczek-Boney K."/>
            <person name="Hale W."/>
            <person name="Jakkamsetti A."/>
            <person name="Pham P."/>
            <person name="Ruth R."/>
            <person name="San Lucas F."/>
            <person name="Warren J."/>
            <person name="Zhang J."/>
            <person name="Zhao Z."/>
            <person name="Zhou C."/>
            <person name="Zhu D."/>
            <person name="Lee S."/>
            <person name="Bess C."/>
            <person name="Blankenburg K."/>
            <person name="Forbes L."/>
            <person name="Fu Q."/>
            <person name="Gubbala S."/>
            <person name="Hirani K."/>
            <person name="Jayaseelan J.C."/>
            <person name="Lara F."/>
            <person name="Munidasa M."/>
            <person name="Palculict T."/>
            <person name="Patil S."/>
            <person name="Pu L.-L."/>
            <person name="Saada N."/>
            <person name="Tang L."/>
            <person name="Weissenberger G."/>
            <person name="Zhu Y."/>
            <person name="Hemphill L."/>
            <person name="Shang Y."/>
            <person name="Youmans B."/>
            <person name="Ayvaz T."/>
            <person name="Ross M."/>
            <person name="Santibanez J."/>
            <person name="Aqrawi P."/>
            <person name="Gross S."/>
            <person name="Joshi V."/>
            <person name="Fowler G."/>
            <person name="Nazareth L."/>
            <person name="Reid J."/>
            <person name="Worley K."/>
            <person name="Petrosino J."/>
            <person name="Highlander S."/>
            <person name="Gibbs R."/>
        </authorList>
    </citation>
    <scope>NUCLEOTIDE SEQUENCE [LARGE SCALE GENOMIC DNA]</scope>
    <source>
        <strain evidence="7 8">DSM 11664</strain>
    </source>
</reference>
<gene>
    <name evidence="7" type="primary">psaA</name>
    <name evidence="7" type="ORF">HMPREF0493_0506</name>
</gene>
<dbReference type="GO" id="GO:0046872">
    <property type="term" value="F:metal ion binding"/>
    <property type="evidence" value="ECO:0007669"/>
    <property type="project" value="UniProtKB-KW"/>
</dbReference>
<evidence type="ECO:0000256" key="4">
    <source>
        <dbReference type="ARBA" id="ARBA00022729"/>
    </source>
</evidence>
<dbReference type="STRING" id="83683.B1745_01980"/>
<evidence type="ECO:0000256" key="6">
    <source>
        <dbReference type="SAM" id="SignalP"/>
    </source>
</evidence>
<dbReference type="InterPro" id="IPR006128">
    <property type="entry name" value="Lipoprotein_PsaA-like"/>
</dbReference>
<feature type="signal peptide" evidence="6">
    <location>
        <begin position="1"/>
        <end position="20"/>
    </location>
</feature>
<dbReference type="InterPro" id="IPR006127">
    <property type="entry name" value="ZnuA-like"/>
</dbReference>
<evidence type="ECO:0000256" key="2">
    <source>
        <dbReference type="ARBA" id="ARBA00022448"/>
    </source>
</evidence>
<dbReference type="PRINTS" id="PR00690">
    <property type="entry name" value="ADHESNFAMILY"/>
</dbReference>
<comment type="caution">
    <text evidence="7">The sequence shown here is derived from an EMBL/GenBank/DDBJ whole genome shotgun (WGS) entry which is preliminary data.</text>
</comment>